<protein>
    <submittedName>
        <fullName evidence="5">Curved DNA-binding protein</fullName>
    </submittedName>
</protein>
<feature type="domain" description="J" evidence="3">
    <location>
        <begin position="3"/>
        <end position="68"/>
    </location>
</feature>
<keyword evidence="1" id="KW-0143">Chaperone</keyword>
<dbReference type="InterPro" id="IPR036869">
    <property type="entry name" value="J_dom_sf"/>
</dbReference>
<accession>A0A378JXM5</accession>
<dbReference type="InterPro" id="IPR001623">
    <property type="entry name" value="DnaJ_domain"/>
</dbReference>
<evidence type="ECO:0000259" key="3">
    <source>
        <dbReference type="PROSITE" id="PS50076"/>
    </source>
</evidence>
<evidence type="ECO:0000313" key="4">
    <source>
        <dbReference type="EMBL" id="KTD37357.1"/>
    </source>
</evidence>
<dbReference type="RefSeq" id="WP_028384949.1">
    <property type="nucleotide sequence ID" value="NZ_CAAAJG010000011.1"/>
</dbReference>
<dbReference type="EMBL" id="LNYN01000013">
    <property type="protein sequence ID" value="KTD37357.1"/>
    <property type="molecule type" value="Genomic_DNA"/>
</dbReference>
<dbReference type="OrthoDB" id="5654224at2"/>
<dbReference type="SUPFAM" id="SSF46565">
    <property type="entry name" value="Chaperone J-domain"/>
    <property type="match status" value="1"/>
</dbReference>
<dbReference type="STRING" id="39962.Lmor_0549"/>
<dbReference type="PANTHER" id="PTHR43908">
    <property type="entry name" value="AT29763P-RELATED"/>
    <property type="match status" value="1"/>
</dbReference>
<gene>
    <name evidence="5" type="primary">cbpA</name>
    <name evidence="4" type="synonym">cbpA_1</name>
    <name evidence="4" type="ORF">Lmor_0549</name>
    <name evidence="5" type="ORF">NCTC12239_02108</name>
</gene>
<reference evidence="4 6" key="1">
    <citation type="submission" date="2015-11" db="EMBL/GenBank/DDBJ databases">
        <title>Genomic analysis of 38 Legionella species identifies large and diverse effector repertoires.</title>
        <authorList>
            <person name="Burstein D."/>
            <person name="Amaro F."/>
            <person name="Zusman T."/>
            <person name="Lifshitz Z."/>
            <person name="Cohen O."/>
            <person name="Gilbert J.A."/>
            <person name="Pupko T."/>
            <person name="Shuman H.A."/>
            <person name="Segal G."/>
        </authorList>
    </citation>
    <scope>NUCLEOTIDE SEQUENCE [LARGE SCALE GENOMIC DNA]</scope>
    <source>
        <strain evidence="4 6">ATCC 43877</strain>
    </source>
</reference>
<dbReference type="GO" id="GO:0003677">
    <property type="term" value="F:DNA binding"/>
    <property type="evidence" value="ECO:0007669"/>
    <property type="project" value="UniProtKB-KW"/>
</dbReference>
<dbReference type="AlphaFoldDB" id="A0A378JXM5"/>
<dbReference type="Proteomes" id="UP000254040">
    <property type="component" value="Unassembled WGS sequence"/>
</dbReference>
<dbReference type="EMBL" id="UGOG01000001">
    <property type="protein sequence ID" value="STX63166.1"/>
    <property type="molecule type" value="Genomic_DNA"/>
</dbReference>
<keyword evidence="5" id="KW-0238">DNA-binding</keyword>
<feature type="region of interest" description="Disordered" evidence="2">
    <location>
        <begin position="315"/>
        <end position="337"/>
    </location>
</feature>
<evidence type="ECO:0000256" key="2">
    <source>
        <dbReference type="SAM" id="MobiDB-lite"/>
    </source>
</evidence>
<evidence type="ECO:0000313" key="7">
    <source>
        <dbReference type="Proteomes" id="UP000254040"/>
    </source>
</evidence>
<evidence type="ECO:0000313" key="6">
    <source>
        <dbReference type="Proteomes" id="UP000054985"/>
    </source>
</evidence>
<name>A0A378JXM5_9GAMM</name>
<dbReference type="PROSITE" id="PS50076">
    <property type="entry name" value="DNAJ_2"/>
    <property type="match status" value="1"/>
</dbReference>
<evidence type="ECO:0000313" key="5">
    <source>
        <dbReference type="EMBL" id="STX63166.1"/>
    </source>
</evidence>
<feature type="region of interest" description="Disordered" evidence="2">
    <location>
        <begin position="94"/>
        <end position="120"/>
    </location>
</feature>
<dbReference type="Proteomes" id="UP000054985">
    <property type="component" value="Unassembled WGS sequence"/>
</dbReference>
<sequence length="501" mass="57059">MPTVYEILGVEPSSTFQELKKAYYRRAIILHPDKNKAEDTTEQFKELQTAWLRVDNAEKAQKYFNAFEHYPSDKKPDFQEDILSGNGADFNWNDWPTGSASSSSSSSGPSFSAPGRDAPVFGEPTEGVRVYRDDVADLFIPLPLTKKFVETITPDTFQNPALFSMIAELLNEYLMDLGSQAGVSEQEALDIINQHSQRNAHIIVRAHVYFRDLLDDRVSETDMNPASLSAKNNKYLYVFKGTQFVEDSIFSIKPVTFGAYTGTYRDHKSIWNLVQHWPELYVNPLSKFSDIYTTFLTSQEGLITRKNRLELDDSKIQDPIPPLDEMDTEQPGEPTPKELQIENEVPSASETRVKEIEEELNLVESSEEAAAIGVIDSLIRISKEYLNHLNQSKDKSELLHIKKSAVHNLILCLENKDQLPNGRLEAFKNTLLETKESIQKHRDPSWQRFIRDCLEFLSSLVNGLGFYQAATNPSPQFFKPSHGERFMEDVSEVMNNNLLNN</sequence>
<feature type="compositionally biased region" description="Low complexity" evidence="2">
    <location>
        <begin position="98"/>
        <end position="115"/>
    </location>
</feature>
<evidence type="ECO:0000256" key="1">
    <source>
        <dbReference type="ARBA" id="ARBA00023186"/>
    </source>
</evidence>
<dbReference type="PRINTS" id="PR00625">
    <property type="entry name" value="JDOMAIN"/>
</dbReference>
<dbReference type="InterPro" id="IPR051100">
    <property type="entry name" value="DnaJ_subfamily_B/C"/>
</dbReference>
<organism evidence="5 7">
    <name type="scientific">Legionella moravica</name>
    <dbReference type="NCBI Taxonomy" id="39962"/>
    <lineage>
        <taxon>Bacteria</taxon>
        <taxon>Pseudomonadati</taxon>
        <taxon>Pseudomonadota</taxon>
        <taxon>Gammaproteobacteria</taxon>
        <taxon>Legionellales</taxon>
        <taxon>Legionellaceae</taxon>
        <taxon>Legionella</taxon>
    </lineage>
</organism>
<reference evidence="5 7" key="2">
    <citation type="submission" date="2018-06" db="EMBL/GenBank/DDBJ databases">
        <authorList>
            <consortium name="Pathogen Informatics"/>
            <person name="Doyle S."/>
        </authorList>
    </citation>
    <scope>NUCLEOTIDE SEQUENCE [LARGE SCALE GENOMIC DNA]</scope>
    <source>
        <strain evidence="5 7">NCTC12239</strain>
    </source>
</reference>
<dbReference type="Pfam" id="PF00226">
    <property type="entry name" value="DnaJ"/>
    <property type="match status" value="1"/>
</dbReference>
<dbReference type="CDD" id="cd06257">
    <property type="entry name" value="DnaJ"/>
    <property type="match status" value="1"/>
</dbReference>
<dbReference type="Gene3D" id="1.10.287.110">
    <property type="entry name" value="DnaJ domain"/>
    <property type="match status" value="1"/>
</dbReference>
<dbReference type="SMART" id="SM00271">
    <property type="entry name" value="DnaJ"/>
    <property type="match status" value="1"/>
</dbReference>
<proteinExistence type="predicted"/>
<keyword evidence="6" id="KW-1185">Reference proteome</keyword>